<evidence type="ECO:0000313" key="1">
    <source>
        <dbReference type="EMBL" id="QNJ56701.1"/>
    </source>
</evidence>
<evidence type="ECO:0000313" key="2">
    <source>
        <dbReference type="Proteomes" id="UP000515890"/>
    </source>
</evidence>
<dbReference type="EMBL" id="MT658802">
    <property type="protein sequence ID" value="QNJ56701.1"/>
    <property type="molecule type" value="Genomic_DNA"/>
</dbReference>
<dbReference type="GeneID" id="63210261"/>
<gene>
    <name evidence="1" type="primary">41</name>
    <name evidence="1" type="ORF">SEA_AZIZ_41</name>
</gene>
<proteinExistence type="predicted"/>
<reference evidence="1 2" key="1">
    <citation type="submission" date="2020-06" db="EMBL/GenBank/DDBJ databases">
        <authorList>
            <person name="Ruesch T."/>
            <person name="Stepniewski C."/>
            <person name="Ballard C."/>
            <person name="Battaglia S."/>
            <person name="Diaz I."/>
            <person name="Engley A."/>
            <person name="Erickson A."/>
            <person name="Ernst L."/>
            <person name="Gonzales E."/>
            <person name="Haider A."/>
            <person name="Harrison M."/>
            <person name="Moore J."/>
            <person name="Paratore J."/>
            <person name="Rafanan A."/>
            <person name="Storz S."/>
            <person name="Poxleitner M.K."/>
            <person name="Anders K.R."/>
            <person name="Garlena R.A."/>
            <person name="Russell D.A."/>
            <person name="Pope W.H."/>
            <person name="Jacobs-Sera D."/>
            <person name="Hatfull G.F."/>
        </authorList>
    </citation>
    <scope>NUCLEOTIDE SEQUENCE [LARGE SCALE GENOMIC DNA]</scope>
</reference>
<sequence length="63" mass="6988">MKKKLIGMIFAALWPHIEPLIEKAIFDKVEALIPPEIKGLLPAGSNFNEIVDDIGKFIGGLMR</sequence>
<keyword evidence="2" id="KW-1185">Reference proteome</keyword>
<dbReference type="RefSeq" id="YP_010013646.1">
    <property type="nucleotide sequence ID" value="NC_053513.1"/>
</dbReference>
<organism evidence="1 2">
    <name type="scientific">Mycobacterium phage Aziz</name>
    <dbReference type="NCBI Taxonomy" id="2762281"/>
    <lineage>
        <taxon>Viruses</taxon>
        <taxon>Duplodnaviria</taxon>
        <taxon>Heunggongvirae</taxon>
        <taxon>Uroviricota</taxon>
        <taxon>Caudoviricetes</taxon>
        <taxon>Vilmaviridae</taxon>
        <taxon>Mclasvirinae</taxon>
        <taxon>Reyvirus</taxon>
        <taxon>Reyvirus aziz</taxon>
    </lineage>
</organism>
<accession>A0A7G8LHH9</accession>
<dbReference type="Proteomes" id="UP000515890">
    <property type="component" value="Segment"/>
</dbReference>
<dbReference type="KEGG" id="vg:63210261"/>
<name>A0A7G8LHH9_9CAUD</name>
<reference evidence="2" key="2">
    <citation type="journal article" date="2021" name="Microbiol. Resour. Announc.">
        <title>Genome Sequences of Subcluster M2 Mycobacteriophages Estes and Aziz.</title>
        <authorList>
            <person name="Fitzgerald S.K."/>
            <person name="Johnson E.H."/>
            <person name="Storz S.H.R."/>
            <person name="Ballard C."/>
            <person name="Battaglia S."/>
            <person name="Boice M."/>
            <person name="Bramwell-Butcher J."/>
            <person name="Dedinsky M."/>
            <person name="DeKlotz J."/>
            <person name="Diaz I."/>
            <person name="Engley A."/>
            <person name="Ernst L."/>
            <person name="Gonzales E."/>
            <person name="Groscost A."/>
            <person name="Grosser P."/>
            <person name="Haider A."/>
            <person name="Harrison M."/>
            <person name="Husler K."/>
            <person name="Lau J."/>
            <person name="Monlux M."/>
            <person name="Paratore J."/>
            <person name="Ruesch T."/>
            <person name="Schlesinger M."/>
            <person name="Scholes A."/>
            <person name="Poxleitner M.K."/>
            <person name="Anders K.R."/>
        </authorList>
    </citation>
    <scope>NUCLEOTIDE SEQUENCE [LARGE SCALE GENOMIC DNA]</scope>
</reference>
<protein>
    <submittedName>
        <fullName evidence="1">Uncharacterized protein</fullName>
    </submittedName>
</protein>